<dbReference type="AlphaFoldDB" id="A0AA88E6Q3"/>
<name>A0AA88E6Q3_FICCA</name>
<protein>
    <recommendedName>
        <fullName evidence="4">Transposase</fullName>
    </recommendedName>
</protein>
<reference evidence="2" key="1">
    <citation type="submission" date="2023-07" db="EMBL/GenBank/DDBJ databases">
        <title>draft genome sequence of fig (Ficus carica).</title>
        <authorList>
            <person name="Takahashi T."/>
            <person name="Nishimura K."/>
        </authorList>
    </citation>
    <scope>NUCLEOTIDE SEQUENCE</scope>
</reference>
<evidence type="ECO:0000313" key="2">
    <source>
        <dbReference type="EMBL" id="GMN68640.1"/>
    </source>
</evidence>
<proteinExistence type="predicted"/>
<dbReference type="Proteomes" id="UP001187192">
    <property type="component" value="Unassembled WGS sequence"/>
</dbReference>
<keyword evidence="3" id="KW-1185">Reference proteome</keyword>
<sequence length="358" mass="40907">MADQKKRKLCKLGGQAKSHEVDPVNAQTFTAPLQLQRMLEKKRRELLLMLGPKCDSFSIEGHFVPHKKNSLHNLAAPVQKDPGSPAKKAKKPIRKMIVREESPEVEPFPTLAQVSKKTQETHPLRDSPATPTKRALHKNSTTGLLKIEVLISLYMEDPKEFKQKRGPTKMKSLCMDANGRVEIRFNSKGQPIGAGSISLSSFLGPLVREIVPVTIVDWRRVTKGMKEVLWKSAQARFKVDKPWQQDYIFKQMGELWRASKSRLVTKLRDAPNNEERLKLKPDNIKSNVEWKAFVREKTSVEFTAKSDVFKRLRKKQIPHTISRKGYARLTDDMSKENAGKVVIPEILITLDFLRNKET</sequence>
<dbReference type="PANTHER" id="PTHR33018:SF34">
    <property type="entry name" value="OS02G0472350 PROTEIN"/>
    <property type="match status" value="1"/>
</dbReference>
<accession>A0AA88E6Q3</accession>
<evidence type="ECO:0000313" key="3">
    <source>
        <dbReference type="Proteomes" id="UP001187192"/>
    </source>
</evidence>
<evidence type="ECO:0008006" key="4">
    <source>
        <dbReference type="Google" id="ProtNLM"/>
    </source>
</evidence>
<evidence type="ECO:0000256" key="1">
    <source>
        <dbReference type="SAM" id="MobiDB-lite"/>
    </source>
</evidence>
<dbReference type="EMBL" id="BTGU01000661">
    <property type="protein sequence ID" value="GMN68640.1"/>
    <property type="molecule type" value="Genomic_DNA"/>
</dbReference>
<organism evidence="2 3">
    <name type="scientific">Ficus carica</name>
    <name type="common">Common fig</name>
    <dbReference type="NCBI Taxonomy" id="3494"/>
    <lineage>
        <taxon>Eukaryota</taxon>
        <taxon>Viridiplantae</taxon>
        <taxon>Streptophyta</taxon>
        <taxon>Embryophyta</taxon>
        <taxon>Tracheophyta</taxon>
        <taxon>Spermatophyta</taxon>
        <taxon>Magnoliopsida</taxon>
        <taxon>eudicotyledons</taxon>
        <taxon>Gunneridae</taxon>
        <taxon>Pentapetalae</taxon>
        <taxon>rosids</taxon>
        <taxon>fabids</taxon>
        <taxon>Rosales</taxon>
        <taxon>Moraceae</taxon>
        <taxon>Ficeae</taxon>
        <taxon>Ficus</taxon>
    </lineage>
</organism>
<feature type="region of interest" description="Disordered" evidence="1">
    <location>
        <begin position="113"/>
        <end position="138"/>
    </location>
</feature>
<dbReference type="PANTHER" id="PTHR33018">
    <property type="entry name" value="OS10G0338966 PROTEIN-RELATED"/>
    <property type="match status" value="1"/>
</dbReference>
<gene>
    <name evidence="2" type="ORF">TIFTF001_037693</name>
</gene>
<comment type="caution">
    <text evidence="2">The sequence shown here is derived from an EMBL/GenBank/DDBJ whole genome shotgun (WGS) entry which is preliminary data.</text>
</comment>